<feature type="disulfide bond" evidence="12">
    <location>
        <begin position="331"/>
        <end position="365"/>
    </location>
</feature>
<dbReference type="SUPFAM" id="SSF75217">
    <property type="entry name" value="alpha/beta knot"/>
    <property type="match status" value="1"/>
</dbReference>
<keyword evidence="10 12" id="KW-1015">Disulfide bond</keyword>
<dbReference type="GO" id="GO:0005739">
    <property type="term" value="C:mitochondrion"/>
    <property type="evidence" value="ECO:0007669"/>
    <property type="project" value="UniProtKB-SubCell"/>
</dbReference>
<dbReference type="Pfam" id="PF01549">
    <property type="entry name" value="ShK"/>
    <property type="match status" value="4"/>
</dbReference>
<evidence type="ECO:0000313" key="14">
    <source>
        <dbReference type="EMBL" id="UMM22622.1"/>
    </source>
</evidence>
<keyword evidence="15" id="KW-1185">Reference proteome</keyword>
<feature type="disulfide bond" evidence="12">
    <location>
        <begin position="613"/>
        <end position="647"/>
    </location>
</feature>
<feature type="domain" description="ShKT" evidence="13">
    <location>
        <begin position="331"/>
        <end position="365"/>
    </location>
</feature>
<evidence type="ECO:0000256" key="6">
    <source>
        <dbReference type="ARBA" id="ARBA00022691"/>
    </source>
</evidence>
<dbReference type="InterPro" id="IPR029064">
    <property type="entry name" value="Ribosomal_eL30-like_sf"/>
</dbReference>
<dbReference type="FunFam" id="3.40.1280.10:FF:000027">
    <property type="entry name" value="Putative tRNA/rRNA methyltransferase YsgA"/>
    <property type="match status" value="1"/>
</dbReference>
<dbReference type="CDD" id="cd18105">
    <property type="entry name" value="SpoU-like_MRM1"/>
    <property type="match status" value="1"/>
</dbReference>
<evidence type="ECO:0000256" key="3">
    <source>
        <dbReference type="ARBA" id="ARBA00022552"/>
    </source>
</evidence>
<dbReference type="InterPro" id="IPR047261">
    <property type="entry name" value="MRM1_MeTrfase_dom"/>
</dbReference>
<feature type="domain" description="ShKT" evidence="13">
    <location>
        <begin position="613"/>
        <end position="647"/>
    </location>
</feature>
<dbReference type="InterPro" id="IPR029026">
    <property type="entry name" value="tRNA_m1G_MTases_N"/>
</dbReference>
<evidence type="ECO:0000256" key="4">
    <source>
        <dbReference type="ARBA" id="ARBA00022603"/>
    </source>
</evidence>
<dbReference type="AlphaFoldDB" id="A0AAE9EJC2"/>
<dbReference type="SMART" id="SM00967">
    <property type="entry name" value="SpoU_sub_bind"/>
    <property type="match status" value="1"/>
</dbReference>
<evidence type="ECO:0000256" key="1">
    <source>
        <dbReference type="ARBA" id="ARBA00004173"/>
    </source>
</evidence>
<dbReference type="Pfam" id="PF08032">
    <property type="entry name" value="SpoU_sub_bind"/>
    <property type="match status" value="1"/>
</dbReference>
<gene>
    <name evidence="14" type="ORF">L5515_003749</name>
</gene>
<evidence type="ECO:0000256" key="7">
    <source>
        <dbReference type="ARBA" id="ARBA00022729"/>
    </source>
</evidence>
<name>A0AAE9EJC2_CAEBR</name>
<evidence type="ECO:0000256" key="2">
    <source>
        <dbReference type="ARBA" id="ARBA00007228"/>
    </source>
</evidence>
<evidence type="ECO:0000256" key="11">
    <source>
        <dbReference type="ARBA" id="ARBA00034881"/>
    </source>
</evidence>
<keyword evidence="4" id="KW-0489">Methyltransferase</keyword>
<protein>
    <recommendedName>
        <fullName evidence="11">rRNA methyltransferase 1, mitochondrial</fullName>
    </recommendedName>
</protein>
<evidence type="ECO:0000256" key="10">
    <source>
        <dbReference type="ARBA" id="ARBA00023157"/>
    </source>
</evidence>
<keyword evidence="9" id="KW-0496">Mitochondrion</keyword>
<dbReference type="InterPro" id="IPR029028">
    <property type="entry name" value="Alpha/beta_knot_MTases"/>
</dbReference>
<keyword evidence="6" id="KW-0949">S-adenosyl-L-methionine</keyword>
<dbReference type="FunFam" id="1.10.10.1940:FF:000002">
    <property type="entry name" value="PHAryngeal gland Toxin-related"/>
    <property type="match status" value="1"/>
</dbReference>
<dbReference type="Proteomes" id="UP000829354">
    <property type="component" value="Chromosome III"/>
</dbReference>
<dbReference type="SUPFAM" id="SSF55315">
    <property type="entry name" value="L30e-like"/>
    <property type="match status" value="1"/>
</dbReference>
<feature type="disulfide bond" evidence="12">
    <location>
        <begin position="566"/>
        <end position="600"/>
    </location>
</feature>
<keyword evidence="8" id="KW-0809">Transit peptide</keyword>
<dbReference type="PANTHER" id="PTHR46103">
    <property type="entry name" value="RRNA METHYLTRANSFERASE 1, MITOCHONDRIAL"/>
    <property type="match status" value="1"/>
</dbReference>
<dbReference type="PANTHER" id="PTHR46103:SF1">
    <property type="entry name" value="RRNA METHYLTRANSFERASE 1, MITOCHONDRIAL"/>
    <property type="match status" value="1"/>
</dbReference>
<dbReference type="Pfam" id="PF00588">
    <property type="entry name" value="SpoU_methylase"/>
    <property type="match status" value="1"/>
</dbReference>
<sequence>MFRSLLSNAEIKPNLLFRKAKLAKKSVEKYKAKKIEIPELKGEALFGLHSVLEAMRSGKREFHSVYLKKTLEKRAESDDRIKEVLEKIKNMGIRKELLTDDQLDRLTEYQLHNGICMDASALKFSSFQPKNVSIFVDKVLDPGNLGAIGRSAWFFGADGVGLVKGRGPKSVTPSMIKSSCGALEHLPVQQFEGFHEFRDQIKSNGGEIVATCDPLAAKKAGITAKSLDQWKPHKTVGIVLGDEGVGISRGILNLCDTVISIAPVGEHQSNVTSLNVSVVAGILLHHILLQHNLCQLVPSSGYECSNSNSTTSWCESFNGKYKCCEKSTNKCKDRSSFCRLTKHLCKSKSDFATMKAKCEATCGFCGLKTFEDSEETRKRMDELARGQECDLPRKCVFPRNKMLNSTGSPKPTTVVIDPIVAYKSKINWNATSTVESTSIAPNVTRDYNSTNFTTSETSNVTKFDLKTILVSAGTPSLTSTMSLRTGIPRRHESSKENLKTFASRRRNETTTTSITLPTSFNSTTTTMRKLKLEELTATRDTLPKITTAEPSALTTSLSKTVIQGTCFDEYTYCREFTSLCSHPAFSEVMASHCSLTCDRCDEVERVEEGSEDCEDMTPDCNNYRDLCQHPRYKTLMENYCPKACGHCIPMCRDRHQNCPQFFDDGFCNDTMYTQEERKYLCGATCLMC</sequence>
<proteinExistence type="inferred from homology"/>
<dbReference type="Gene3D" id="3.40.1280.10">
    <property type="match status" value="1"/>
</dbReference>
<dbReference type="InterPro" id="IPR001537">
    <property type="entry name" value="SpoU_MeTrfase"/>
</dbReference>
<dbReference type="Gene3D" id="1.10.10.1940">
    <property type="match status" value="1"/>
</dbReference>
<evidence type="ECO:0000256" key="9">
    <source>
        <dbReference type="ARBA" id="ARBA00023128"/>
    </source>
</evidence>
<feature type="domain" description="ShKT" evidence="13">
    <location>
        <begin position="566"/>
        <end position="600"/>
    </location>
</feature>
<comment type="caution">
    <text evidence="12">Lacks conserved residue(s) required for the propagation of feature annotation.</text>
</comment>
<dbReference type="InterPro" id="IPR013123">
    <property type="entry name" value="SpoU_subst-bd"/>
</dbReference>
<comment type="subcellular location">
    <subcellularLocation>
        <location evidence="1">Mitochondrion</location>
    </subcellularLocation>
</comment>
<dbReference type="Gene3D" id="3.30.1330.30">
    <property type="match status" value="1"/>
</dbReference>
<evidence type="ECO:0000256" key="8">
    <source>
        <dbReference type="ARBA" id="ARBA00022946"/>
    </source>
</evidence>
<comment type="similarity">
    <text evidence="2">Belongs to the class IV-like SAM-binding methyltransferase superfamily. RNA methyltransferase TrmH family.</text>
</comment>
<dbReference type="InterPro" id="IPR047182">
    <property type="entry name" value="MRM1"/>
</dbReference>
<dbReference type="GO" id="GO:0003723">
    <property type="term" value="F:RNA binding"/>
    <property type="evidence" value="ECO:0007669"/>
    <property type="project" value="InterPro"/>
</dbReference>
<evidence type="ECO:0000256" key="5">
    <source>
        <dbReference type="ARBA" id="ARBA00022679"/>
    </source>
</evidence>
<dbReference type="PROSITE" id="PS51670">
    <property type="entry name" value="SHKT"/>
    <property type="match status" value="3"/>
</dbReference>
<accession>A0AAE9EJC2</accession>
<keyword evidence="3" id="KW-0698">rRNA processing</keyword>
<evidence type="ECO:0000256" key="12">
    <source>
        <dbReference type="PROSITE-ProRule" id="PRU01005"/>
    </source>
</evidence>
<dbReference type="GO" id="GO:0008173">
    <property type="term" value="F:RNA methyltransferase activity"/>
    <property type="evidence" value="ECO:0007669"/>
    <property type="project" value="InterPro"/>
</dbReference>
<dbReference type="EMBL" id="CP092622">
    <property type="protein sequence ID" value="UMM22622.1"/>
    <property type="molecule type" value="Genomic_DNA"/>
</dbReference>
<dbReference type="GO" id="GO:0031167">
    <property type="term" value="P:rRNA methylation"/>
    <property type="evidence" value="ECO:0007669"/>
    <property type="project" value="InterPro"/>
</dbReference>
<evidence type="ECO:0000313" key="15">
    <source>
        <dbReference type="Proteomes" id="UP000829354"/>
    </source>
</evidence>
<evidence type="ECO:0000259" key="13">
    <source>
        <dbReference type="PROSITE" id="PS51670"/>
    </source>
</evidence>
<dbReference type="SMART" id="SM00254">
    <property type="entry name" value="ShKT"/>
    <property type="match status" value="4"/>
</dbReference>
<reference evidence="14 15" key="1">
    <citation type="submission" date="2022-04" db="EMBL/GenBank/DDBJ databases">
        <title>Chromosome-level reference genomes for two strains of Caenorhabditis briggsae: an improved platform for comparative genomics.</title>
        <authorList>
            <person name="Stevens L."/>
            <person name="Andersen E."/>
        </authorList>
    </citation>
    <scope>NUCLEOTIDE SEQUENCE [LARGE SCALE GENOMIC DNA]</scope>
    <source>
        <strain evidence="14">VX34</strain>
        <tissue evidence="14">Whole-organism</tissue>
    </source>
</reference>
<organism evidence="14 15">
    <name type="scientific">Caenorhabditis briggsae</name>
    <dbReference type="NCBI Taxonomy" id="6238"/>
    <lineage>
        <taxon>Eukaryota</taxon>
        <taxon>Metazoa</taxon>
        <taxon>Ecdysozoa</taxon>
        <taxon>Nematoda</taxon>
        <taxon>Chromadorea</taxon>
        <taxon>Rhabditida</taxon>
        <taxon>Rhabditina</taxon>
        <taxon>Rhabditomorpha</taxon>
        <taxon>Rhabditoidea</taxon>
        <taxon>Rhabditidae</taxon>
        <taxon>Peloderinae</taxon>
        <taxon>Caenorhabditis</taxon>
    </lineage>
</organism>
<keyword evidence="5" id="KW-0808">Transferase</keyword>
<dbReference type="InterPro" id="IPR003582">
    <property type="entry name" value="ShKT_dom"/>
</dbReference>
<keyword evidence="7" id="KW-0732">Signal</keyword>